<dbReference type="Proteomes" id="UP000602905">
    <property type="component" value="Unassembled WGS sequence"/>
</dbReference>
<proteinExistence type="inferred from homology"/>
<dbReference type="GO" id="GO:0004794">
    <property type="term" value="F:threonine deaminase activity"/>
    <property type="evidence" value="ECO:0007669"/>
    <property type="project" value="TreeGrafter"/>
</dbReference>
<dbReference type="EC" id="4.3.1.17" evidence="3"/>
<comment type="caution">
    <text evidence="9">The sequence shown here is derived from an EMBL/GenBank/DDBJ whole genome shotgun (WGS) entry which is preliminary data.</text>
</comment>
<evidence type="ECO:0000256" key="1">
    <source>
        <dbReference type="ARBA" id="ARBA00001933"/>
    </source>
</evidence>
<keyword evidence="5" id="KW-0456">Lyase</keyword>
<evidence type="ECO:0000256" key="2">
    <source>
        <dbReference type="ARBA" id="ARBA00010869"/>
    </source>
</evidence>
<dbReference type="OrthoDB" id="7773036at2759"/>
<dbReference type="AlphaFoldDB" id="A0A8H7HHD9"/>
<sequence length="1139" mass="123545">MNQIERYLFLGYVNARSNKPHVGRRQLKLEVVEQFWTLNKAQKHEQISSAMKMEVPASFELGPDPYDILNLKDSRIIGTRGIVVRTHLDSKDEPTWNAFLTTLEDLERKSFGDLPDAQMESDSDSDEEEEEEGQGEGEETSQRNEDEEMADAGSKPICYESDALFTIVDPVNKEVYHTLRNKLSNASNITLLRLFNDASIAPSPSLSDNAPKRIKPGHRLIDEDGFQEVYNGGRIWVWDYQSTKDQTLRLISPQVFVYGDATGDSWRVKATHMWELQLNIDNGMRIDFSGGVGVGWDMNERARTDQDFISARVRQSWEIACVHYTDLDQQQPMDTTMTNIDSADMPLYIETPLVYSPVMSSRLGYEVYLKMENLQPSQSFKYRGISLFVSRAIQEHGSEVHIVAATSGSAGIALAWAGKRLNVRTSVFIPVSAVGVQAELDMAGSEVILGGVDYADALLAAQVFCKNKPKTRVLMSSYDHPTLWEGHSTMIHEIARQIPNKAAPNAIVCNVGGGGLLGGVFQGINELEWDRTKLIAVETHGANCYHLSLLANSPNPASRLLIPDNVAPLKSQSLTGRTSQAEVTLARLPAITSEASSLGARSPSQTTLEIGLACPELIAVSVPDTIAMQAVLGFLDEQKLLIEFACGATLSPAYTPGLLQKLLPKTLEQPRPVVVFIICGGSKATFHDTEGYRNMLLGNAETHDARNLIMIGSAVGLSTITMQYHHAVSPRPANAMDEFSTGPARILIDPNNPMHIETPLIFSALMSSRLGYDIYLKLESLQPSQSFKYRGISLFAAQAVKQHGSNTLLVMASGGNAGLALAWAGKALGVNTKIYIPAAAYQVQPTLIAAGADVVIGGADYSEALASAELLCSRNDLAILVPAYDHPVLWEGHSTLIHEIDRQLPNGTTPDAILCSVGGAGLLGGVLLGANSIGWDRTQVIALETIGANCYHMSLLANRDDPIGQSYIPDDVVVSTHPVLTPDVKRAKVAVAKLPAITSKAASLGASSPSQSVLEMGLARKDRATLDPTKFGGLTSVSIPDELAMRSTLGFLDEHKMLTELACATTLAPAYIPGLLEKLVPKSGGGKRPVVVFVVCGGSKVLLSDVEKYHSILQGLGEEGFHSARQQVLIETTLGLDLQ</sequence>
<reference evidence="9" key="1">
    <citation type="submission" date="2020-09" db="EMBL/GenBank/DDBJ databases">
        <title>Comparative genome analyses of four rice-infecting Rhizoctonia solani isolates reveal extensive enrichment of homogalacturonan modification genes.</title>
        <authorList>
            <person name="Lee D.-Y."/>
            <person name="Jeon J."/>
            <person name="Kim K.-T."/>
            <person name="Cheong K."/>
            <person name="Song H."/>
            <person name="Choi G."/>
            <person name="Ko J."/>
            <person name="Opiyo S.O."/>
            <person name="Zuo S."/>
            <person name="Madhav S."/>
            <person name="Lee Y.-H."/>
            <person name="Wang G.-L."/>
        </authorList>
    </citation>
    <scope>NUCLEOTIDE SEQUENCE</scope>
    <source>
        <strain evidence="9">AG1-IA WGL</strain>
    </source>
</reference>
<evidence type="ECO:0000259" key="8">
    <source>
        <dbReference type="Pfam" id="PF00291"/>
    </source>
</evidence>
<dbReference type="Pfam" id="PF00291">
    <property type="entry name" value="PALP"/>
    <property type="match status" value="2"/>
</dbReference>
<feature type="domain" description="Tryptophan synthase beta chain-like PALP" evidence="8">
    <location>
        <begin position="347"/>
        <end position="680"/>
    </location>
</feature>
<evidence type="ECO:0000256" key="3">
    <source>
        <dbReference type="ARBA" id="ARBA00012093"/>
    </source>
</evidence>
<feature type="compositionally biased region" description="Acidic residues" evidence="7">
    <location>
        <begin position="119"/>
        <end position="150"/>
    </location>
</feature>
<dbReference type="GO" id="GO:0009097">
    <property type="term" value="P:isoleucine biosynthetic process"/>
    <property type="evidence" value="ECO:0007669"/>
    <property type="project" value="TreeGrafter"/>
</dbReference>
<evidence type="ECO:0000313" key="9">
    <source>
        <dbReference type="EMBL" id="KAF8689063.1"/>
    </source>
</evidence>
<feature type="domain" description="Tryptophan synthase beta chain-like PALP" evidence="8">
    <location>
        <begin position="756"/>
        <end position="1097"/>
    </location>
</feature>
<comment type="cofactor">
    <cofactor evidence="1">
        <name>pyridoxal 5'-phosphate</name>
        <dbReference type="ChEBI" id="CHEBI:597326"/>
    </cofactor>
</comment>
<dbReference type="PANTHER" id="PTHR48078:SF2">
    <property type="entry name" value="CATABOLIC L-SERINE_THREONINE DEHYDRATASE"/>
    <property type="match status" value="1"/>
</dbReference>
<dbReference type="Gene3D" id="3.40.50.1100">
    <property type="match status" value="4"/>
</dbReference>
<keyword evidence="4" id="KW-0663">Pyridoxal phosphate</keyword>
<organism evidence="9 10">
    <name type="scientific">Rhizoctonia solani</name>
    <dbReference type="NCBI Taxonomy" id="456999"/>
    <lineage>
        <taxon>Eukaryota</taxon>
        <taxon>Fungi</taxon>
        <taxon>Dikarya</taxon>
        <taxon>Basidiomycota</taxon>
        <taxon>Agaricomycotina</taxon>
        <taxon>Agaricomycetes</taxon>
        <taxon>Cantharellales</taxon>
        <taxon>Ceratobasidiaceae</taxon>
        <taxon>Rhizoctonia</taxon>
    </lineage>
</organism>
<comment type="similarity">
    <text evidence="2">Belongs to the serine/threonine dehydratase family.</text>
</comment>
<feature type="region of interest" description="Disordered" evidence="7">
    <location>
        <begin position="110"/>
        <end position="152"/>
    </location>
</feature>
<dbReference type="GO" id="GO:0006567">
    <property type="term" value="P:L-threonine catabolic process"/>
    <property type="evidence" value="ECO:0007669"/>
    <property type="project" value="TreeGrafter"/>
</dbReference>
<evidence type="ECO:0000256" key="5">
    <source>
        <dbReference type="ARBA" id="ARBA00023239"/>
    </source>
</evidence>
<dbReference type="SUPFAM" id="SSF53686">
    <property type="entry name" value="Tryptophan synthase beta subunit-like PLP-dependent enzymes"/>
    <property type="match status" value="2"/>
</dbReference>
<comment type="catalytic activity">
    <reaction evidence="6">
        <text>L-serine = pyruvate + NH4(+)</text>
        <dbReference type="Rhea" id="RHEA:19169"/>
        <dbReference type="ChEBI" id="CHEBI:15361"/>
        <dbReference type="ChEBI" id="CHEBI:28938"/>
        <dbReference type="ChEBI" id="CHEBI:33384"/>
        <dbReference type="EC" id="4.3.1.17"/>
    </reaction>
</comment>
<evidence type="ECO:0000313" key="10">
    <source>
        <dbReference type="Proteomes" id="UP000602905"/>
    </source>
</evidence>
<accession>A0A8H7HHD9</accession>
<evidence type="ECO:0000256" key="4">
    <source>
        <dbReference type="ARBA" id="ARBA00022898"/>
    </source>
</evidence>
<protein>
    <recommendedName>
        <fullName evidence="3">L-serine ammonia-lyase</fullName>
        <ecNumber evidence="3">4.3.1.17</ecNumber>
    </recommendedName>
</protein>
<dbReference type="InterPro" id="IPR036052">
    <property type="entry name" value="TrpB-like_PALP_sf"/>
</dbReference>
<gene>
    <name evidence="9" type="ORF">RHS03_09316</name>
</gene>
<dbReference type="InterPro" id="IPR001926">
    <property type="entry name" value="TrpB-like_PALP"/>
</dbReference>
<dbReference type="PANTHER" id="PTHR48078">
    <property type="entry name" value="THREONINE DEHYDRATASE, MITOCHONDRIAL-RELATED"/>
    <property type="match status" value="1"/>
</dbReference>
<feature type="non-terminal residue" evidence="9">
    <location>
        <position position="1"/>
    </location>
</feature>
<dbReference type="EMBL" id="JACYCD010000691">
    <property type="protein sequence ID" value="KAF8689063.1"/>
    <property type="molecule type" value="Genomic_DNA"/>
</dbReference>
<name>A0A8H7HHD9_9AGAM</name>
<evidence type="ECO:0000256" key="6">
    <source>
        <dbReference type="ARBA" id="ARBA00049406"/>
    </source>
</evidence>
<dbReference type="GO" id="GO:0006565">
    <property type="term" value="P:L-serine catabolic process"/>
    <property type="evidence" value="ECO:0007669"/>
    <property type="project" value="TreeGrafter"/>
</dbReference>
<dbReference type="GO" id="GO:0003941">
    <property type="term" value="F:L-serine ammonia-lyase activity"/>
    <property type="evidence" value="ECO:0007669"/>
    <property type="project" value="UniProtKB-EC"/>
</dbReference>
<dbReference type="InterPro" id="IPR050147">
    <property type="entry name" value="Ser/Thr_Dehydratase"/>
</dbReference>
<evidence type="ECO:0000256" key="7">
    <source>
        <dbReference type="SAM" id="MobiDB-lite"/>
    </source>
</evidence>